<dbReference type="Proteomes" id="UP000504606">
    <property type="component" value="Unplaced"/>
</dbReference>
<sequence length="119" mass="13079">MRAARAFISLWTLSVVGAVGPAAPSPERLASPAERFAEDVAELRSTTADIGEQLRSFNELYVGKLESRIVSTATSLSGLQSNVERLLDRAHVWDTLQLHVAAWSEQMHTLSSKMDLLSR</sequence>
<gene>
    <name evidence="3" type="primary">LOC127751883</name>
</gene>
<feature type="signal peptide" evidence="1">
    <location>
        <begin position="1"/>
        <end position="18"/>
    </location>
</feature>
<dbReference type="AlphaFoldDB" id="A0A9C6XAH9"/>
<accession>A0A9C6XAH9</accession>
<dbReference type="RefSeq" id="XP_052132077.1">
    <property type="nucleotide sequence ID" value="XM_052276117.1"/>
</dbReference>
<keyword evidence="1" id="KW-0732">Signal</keyword>
<dbReference type="OrthoDB" id="6145874at2759"/>
<evidence type="ECO:0000313" key="2">
    <source>
        <dbReference type="Proteomes" id="UP000504606"/>
    </source>
</evidence>
<evidence type="ECO:0000256" key="1">
    <source>
        <dbReference type="SAM" id="SignalP"/>
    </source>
</evidence>
<evidence type="ECO:0000313" key="3">
    <source>
        <dbReference type="RefSeq" id="XP_052132077.1"/>
    </source>
</evidence>
<dbReference type="KEGG" id="foc:127751883"/>
<organism evidence="2 3">
    <name type="scientific">Frankliniella occidentalis</name>
    <name type="common">Western flower thrips</name>
    <name type="synonym">Euthrips occidentalis</name>
    <dbReference type="NCBI Taxonomy" id="133901"/>
    <lineage>
        <taxon>Eukaryota</taxon>
        <taxon>Metazoa</taxon>
        <taxon>Ecdysozoa</taxon>
        <taxon>Arthropoda</taxon>
        <taxon>Hexapoda</taxon>
        <taxon>Insecta</taxon>
        <taxon>Pterygota</taxon>
        <taxon>Neoptera</taxon>
        <taxon>Paraneoptera</taxon>
        <taxon>Thysanoptera</taxon>
        <taxon>Terebrantia</taxon>
        <taxon>Thripoidea</taxon>
        <taxon>Thripidae</taxon>
        <taxon>Frankliniella</taxon>
    </lineage>
</organism>
<reference evidence="3" key="1">
    <citation type="submission" date="2025-08" db="UniProtKB">
        <authorList>
            <consortium name="RefSeq"/>
        </authorList>
    </citation>
    <scope>IDENTIFICATION</scope>
    <source>
        <tissue evidence="3">Whole organism</tissue>
    </source>
</reference>
<protein>
    <submittedName>
        <fullName evidence="3">Uncharacterized protein LOC127751883</fullName>
    </submittedName>
</protein>
<keyword evidence="2" id="KW-1185">Reference proteome</keyword>
<proteinExistence type="predicted"/>
<name>A0A9C6XAH9_FRAOC</name>
<dbReference type="GeneID" id="127751883"/>
<feature type="chain" id="PRO_5038723069" evidence="1">
    <location>
        <begin position="19"/>
        <end position="119"/>
    </location>
</feature>